<dbReference type="Proteomes" id="UP001500956">
    <property type="component" value="Unassembled WGS sequence"/>
</dbReference>
<keyword evidence="6 11" id="KW-0812">Transmembrane</keyword>
<accession>A0ABP8Y9B5</accession>
<dbReference type="Pfam" id="PF00672">
    <property type="entry name" value="HAMP"/>
    <property type="match status" value="1"/>
</dbReference>
<evidence type="ECO:0000259" key="12">
    <source>
        <dbReference type="PROSITE" id="PS50109"/>
    </source>
</evidence>
<dbReference type="SMART" id="SM00304">
    <property type="entry name" value="HAMP"/>
    <property type="match status" value="1"/>
</dbReference>
<name>A0ABP8Y9B5_9MICO</name>
<dbReference type="SMART" id="SM00387">
    <property type="entry name" value="HATPase_c"/>
    <property type="match status" value="1"/>
</dbReference>
<dbReference type="PROSITE" id="PS50885">
    <property type="entry name" value="HAMP"/>
    <property type="match status" value="1"/>
</dbReference>
<keyword evidence="10 11" id="KW-0472">Membrane</keyword>
<reference evidence="15" key="1">
    <citation type="journal article" date="2019" name="Int. J. Syst. Evol. Microbiol.">
        <title>The Global Catalogue of Microorganisms (GCM) 10K type strain sequencing project: providing services to taxonomists for standard genome sequencing and annotation.</title>
        <authorList>
            <consortium name="The Broad Institute Genomics Platform"/>
            <consortium name="The Broad Institute Genome Sequencing Center for Infectious Disease"/>
            <person name="Wu L."/>
            <person name="Ma J."/>
        </authorList>
    </citation>
    <scope>NUCLEOTIDE SEQUENCE [LARGE SCALE GENOMIC DNA]</scope>
    <source>
        <strain evidence="15">JCM 18063</strain>
    </source>
</reference>
<comment type="caution">
    <text evidence="14">The sequence shown here is derived from an EMBL/GenBank/DDBJ whole genome shotgun (WGS) entry which is preliminary data.</text>
</comment>
<dbReference type="InterPro" id="IPR004358">
    <property type="entry name" value="Sig_transdc_His_kin-like_C"/>
</dbReference>
<dbReference type="SMART" id="SM00388">
    <property type="entry name" value="HisKA"/>
    <property type="match status" value="1"/>
</dbReference>
<organism evidence="14 15">
    <name type="scientific">Isoptericola chiayiensis</name>
    <dbReference type="NCBI Taxonomy" id="579446"/>
    <lineage>
        <taxon>Bacteria</taxon>
        <taxon>Bacillati</taxon>
        <taxon>Actinomycetota</taxon>
        <taxon>Actinomycetes</taxon>
        <taxon>Micrococcales</taxon>
        <taxon>Promicromonosporaceae</taxon>
        <taxon>Isoptericola</taxon>
    </lineage>
</organism>
<dbReference type="InterPro" id="IPR050428">
    <property type="entry name" value="TCS_sensor_his_kinase"/>
</dbReference>
<dbReference type="CDD" id="cd00082">
    <property type="entry name" value="HisKA"/>
    <property type="match status" value="1"/>
</dbReference>
<dbReference type="InterPro" id="IPR003661">
    <property type="entry name" value="HisK_dim/P_dom"/>
</dbReference>
<evidence type="ECO:0000256" key="2">
    <source>
        <dbReference type="ARBA" id="ARBA00004236"/>
    </source>
</evidence>
<gene>
    <name evidence="14" type="ORF">GCM10023216_10330</name>
</gene>
<dbReference type="RefSeq" id="WP_172150842.1">
    <property type="nucleotide sequence ID" value="NZ_BAABID010000006.1"/>
</dbReference>
<evidence type="ECO:0000256" key="7">
    <source>
        <dbReference type="ARBA" id="ARBA00022777"/>
    </source>
</evidence>
<dbReference type="InterPro" id="IPR005467">
    <property type="entry name" value="His_kinase_dom"/>
</dbReference>
<dbReference type="PANTHER" id="PTHR45436">
    <property type="entry name" value="SENSOR HISTIDINE KINASE YKOH"/>
    <property type="match status" value="1"/>
</dbReference>
<keyword evidence="5" id="KW-0808">Transferase</keyword>
<dbReference type="SUPFAM" id="SSF47384">
    <property type="entry name" value="Homodimeric domain of signal transducing histidine kinase"/>
    <property type="match status" value="1"/>
</dbReference>
<keyword evidence="15" id="KW-1185">Reference proteome</keyword>
<comment type="catalytic activity">
    <reaction evidence="1">
        <text>ATP + protein L-histidine = ADP + protein N-phospho-L-histidine.</text>
        <dbReference type="EC" id="2.7.13.3"/>
    </reaction>
</comment>
<evidence type="ECO:0000256" key="1">
    <source>
        <dbReference type="ARBA" id="ARBA00000085"/>
    </source>
</evidence>
<evidence type="ECO:0000256" key="10">
    <source>
        <dbReference type="ARBA" id="ARBA00023136"/>
    </source>
</evidence>
<dbReference type="CDD" id="cd00075">
    <property type="entry name" value="HATPase"/>
    <property type="match status" value="1"/>
</dbReference>
<feature type="domain" description="HAMP" evidence="13">
    <location>
        <begin position="180"/>
        <end position="233"/>
    </location>
</feature>
<sequence>MRSRLAALLFVPIALVLLLLGVLYAGTVTRAQQQEAFLDRARDANYLVISARQAILADDPDIVAVDLERYAEVYGVGTAVVDQAGEEFAAVDLDVADVPEREVAVAGRASEPRQSFWPWEVDRIVLAEPVFHGGDVVGALVTSSDASAVRRSMWNSWGLLLAAGAVLAMVAVVIADRTAGWVLRPVRAVDRAMTNMGGGRLDERIPPSAGPPELRQIIERFNDMAERVEHLMHRQQEFVANASHELRNPLNALMLRVEALALTVPSEHADDVEHVRAEALRMAQILDSLLLLADGVTLGSAQPVDLVDVAGRRVEARRAAGIGREIRVTAPDEEVWATVDPTALETAFDTVVDNAVKFAPAGTPLDVAVREGTDGPEIVVRDHGPGVPADELDHLTERFWRSPGHSAVTGSGLGLAIASELLAAGGGALRLELPDDGGLRVRLQVRPWQEEAS</sequence>
<dbReference type="Pfam" id="PF00512">
    <property type="entry name" value="HisKA"/>
    <property type="match status" value="1"/>
</dbReference>
<dbReference type="PANTHER" id="PTHR45436:SF5">
    <property type="entry name" value="SENSOR HISTIDINE KINASE TRCS"/>
    <property type="match status" value="1"/>
</dbReference>
<proteinExistence type="predicted"/>
<keyword evidence="7 14" id="KW-0418">Kinase</keyword>
<evidence type="ECO:0000259" key="13">
    <source>
        <dbReference type="PROSITE" id="PS50885"/>
    </source>
</evidence>
<evidence type="ECO:0000256" key="6">
    <source>
        <dbReference type="ARBA" id="ARBA00022692"/>
    </source>
</evidence>
<protein>
    <recommendedName>
        <fullName evidence="3">histidine kinase</fullName>
        <ecNumber evidence="3">2.7.13.3</ecNumber>
    </recommendedName>
</protein>
<dbReference type="PROSITE" id="PS50109">
    <property type="entry name" value="HIS_KIN"/>
    <property type="match status" value="1"/>
</dbReference>
<evidence type="ECO:0000313" key="15">
    <source>
        <dbReference type="Proteomes" id="UP001500956"/>
    </source>
</evidence>
<keyword evidence="8 11" id="KW-1133">Transmembrane helix</keyword>
<evidence type="ECO:0000256" key="11">
    <source>
        <dbReference type="SAM" id="Phobius"/>
    </source>
</evidence>
<dbReference type="SUPFAM" id="SSF55874">
    <property type="entry name" value="ATPase domain of HSP90 chaperone/DNA topoisomerase II/histidine kinase"/>
    <property type="match status" value="1"/>
</dbReference>
<dbReference type="InterPro" id="IPR036097">
    <property type="entry name" value="HisK_dim/P_sf"/>
</dbReference>
<dbReference type="InterPro" id="IPR003660">
    <property type="entry name" value="HAMP_dom"/>
</dbReference>
<evidence type="ECO:0000256" key="9">
    <source>
        <dbReference type="ARBA" id="ARBA00023012"/>
    </source>
</evidence>
<dbReference type="GO" id="GO:0016301">
    <property type="term" value="F:kinase activity"/>
    <property type="evidence" value="ECO:0007669"/>
    <property type="project" value="UniProtKB-KW"/>
</dbReference>
<evidence type="ECO:0000256" key="8">
    <source>
        <dbReference type="ARBA" id="ARBA00022989"/>
    </source>
</evidence>
<dbReference type="EMBL" id="BAABID010000006">
    <property type="protein sequence ID" value="GAA4722908.1"/>
    <property type="molecule type" value="Genomic_DNA"/>
</dbReference>
<dbReference type="Gene3D" id="1.10.287.130">
    <property type="match status" value="1"/>
</dbReference>
<evidence type="ECO:0000256" key="3">
    <source>
        <dbReference type="ARBA" id="ARBA00012438"/>
    </source>
</evidence>
<keyword evidence="9" id="KW-0902">Two-component regulatory system</keyword>
<feature type="domain" description="Histidine kinase" evidence="12">
    <location>
        <begin position="241"/>
        <end position="449"/>
    </location>
</feature>
<feature type="transmembrane region" description="Helical" evidence="11">
    <location>
        <begin position="154"/>
        <end position="175"/>
    </location>
</feature>
<dbReference type="Pfam" id="PF02518">
    <property type="entry name" value="HATPase_c"/>
    <property type="match status" value="1"/>
</dbReference>
<dbReference type="Gene3D" id="3.30.565.10">
    <property type="entry name" value="Histidine kinase-like ATPase, C-terminal domain"/>
    <property type="match status" value="1"/>
</dbReference>
<evidence type="ECO:0000256" key="4">
    <source>
        <dbReference type="ARBA" id="ARBA00022553"/>
    </source>
</evidence>
<dbReference type="EC" id="2.7.13.3" evidence="3"/>
<dbReference type="InterPro" id="IPR003594">
    <property type="entry name" value="HATPase_dom"/>
</dbReference>
<evidence type="ECO:0000256" key="5">
    <source>
        <dbReference type="ARBA" id="ARBA00022679"/>
    </source>
</evidence>
<dbReference type="InterPro" id="IPR036890">
    <property type="entry name" value="HATPase_C_sf"/>
</dbReference>
<dbReference type="CDD" id="cd06225">
    <property type="entry name" value="HAMP"/>
    <property type="match status" value="1"/>
</dbReference>
<comment type="subcellular location">
    <subcellularLocation>
        <location evidence="2">Cell membrane</location>
    </subcellularLocation>
</comment>
<keyword evidence="4" id="KW-0597">Phosphoprotein</keyword>
<evidence type="ECO:0000313" key="14">
    <source>
        <dbReference type="EMBL" id="GAA4722908.1"/>
    </source>
</evidence>
<dbReference type="SUPFAM" id="SSF158472">
    <property type="entry name" value="HAMP domain-like"/>
    <property type="match status" value="1"/>
</dbReference>
<dbReference type="PRINTS" id="PR00344">
    <property type="entry name" value="BCTRLSENSOR"/>
</dbReference>